<dbReference type="HOGENOM" id="CLU_2178285_0_0_11"/>
<evidence type="ECO:0000313" key="1">
    <source>
        <dbReference type="EMBL" id="AIG81333.1"/>
    </source>
</evidence>
<dbReference type="Proteomes" id="UP000028492">
    <property type="component" value="Plasmid pAmyja1"/>
</dbReference>
<sequence length="109" mass="12016">MQEAKGRDDVVAICTTDGRVVEISGDTKIWITYDRNVIETHTACVAIGDLLWEGFDTGQEPFAFSEENLAEGGPQSLATFINNLPISSLEEQRWGAIGRVTFGRPQLED</sequence>
<proteinExistence type="predicted"/>
<evidence type="ECO:0000313" key="2">
    <source>
        <dbReference type="Proteomes" id="UP000028492"/>
    </source>
</evidence>
<dbReference type="AlphaFoldDB" id="A0A075V776"/>
<keyword evidence="1" id="KW-0614">Plasmid</keyword>
<geneLocation type="plasmid" evidence="1 2">
    <name>pAmyja1</name>
</geneLocation>
<dbReference type="RefSeq" id="WP_040133707.1">
    <property type="nucleotide sequence ID" value="NZ_CP008954.1"/>
</dbReference>
<reference evidence="1 2" key="1">
    <citation type="journal article" date="2014" name="J. Biotechnol.">
        <title>Complete genome sequence of the actinobacterium Amycolatopsis japonica MG417-CF17(T) (=DSM 44213T) producing (S,S)-N,N'-ethylenediaminedisuccinic acid.</title>
        <authorList>
            <person name="Stegmann E."/>
            <person name="Albersmeier A."/>
            <person name="Spohn M."/>
            <person name="Gert H."/>
            <person name="Weber T."/>
            <person name="Wohlleben W."/>
            <person name="Kalinowski J."/>
            <person name="Ruckert C."/>
        </authorList>
    </citation>
    <scope>NUCLEOTIDE SEQUENCE [LARGE SCALE GENOMIC DNA]</scope>
    <source>
        <strain evidence="2">MG417-CF17 (DSM 44213)</strain>
        <plasmid evidence="1">pAmyja1</plasmid>
    </source>
</reference>
<protein>
    <submittedName>
        <fullName evidence="1">Uncharacterized protein</fullName>
    </submittedName>
</protein>
<name>A0A075V776_9PSEU</name>
<organism evidence="1 2">
    <name type="scientific">Amycolatopsis japonica</name>
    <dbReference type="NCBI Taxonomy" id="208439"/>
    <lineage>
        <taxon>Bacteria</taxon>
        <taxon>Bacillati</taxon>
        <taxon>Actinomycetota</taxon>
        <taxon>Actinomycetes</taxon>
        <taxon>Pseudonocardiales</taxon>
        <taxon>Pseudonocardiaceae</taxon>
        <taxon>Amycolatopsis</taxon>
        <taxon>Amycolatopsis japonica group</taxon>
    </lineage>
</organism>
<dbReference type="KEGG" id="aja:AJAP_42830"/>
<dbReference type="EMBL" id="CP008954">
    <property type="protein sequence ID" value="AIG81333.1"/>
    <property type="molecule type" value="Genomic_DNA"/>
</dbReference>
<keyword evidence="2" id="KW-1185">Reference proteome</keyword>
<gene>
    <name evidence="1" type="ORF">AJAP_42830</name>
</gene>
<accession>A0A075V776</accession>